<evidence type="ECO:0000313" key="2">
    <source>
        <dbReference type="Proteomes" id="UP000032336"/>
    </source>
</evidence>
<comment type="caution">
    <text evidence="1">The sequence shown here is derived from an EMBL/GenBank/DDBJ whole genome shotgun (WGS) entry which is preliminary data.</text>
</comment>
<keyword evidence="2" id="KW-1185">Reference proteome</keyword>
<evidence type="ECO:0000313" key="1">
    <source>
        <dbReference type="EMBL" id="KJE76233.1"/>
    </source>
</evidence>
<name>A0A0D8FSI7_9ACTN</name>
<dbReference type="Proteomes" id="UP000032336">
    <property type="component" value="Unassembled WGS sequence"/>
</dbReference>
<sequence>MRPNNCTVTDTKTARTSLPSKGGWFKVKYAHIVEARWREHRVCQWRLENAPEHTSCPTMHNCPRIGVSPMFKVNEINQLHPSVGSPGVKSPLRHDSVTIECPVCGNSFPSSGRRTYCSDACRSLGYRRRRSVGRENITVAKSRSRREITVYECDSCGERSLGEQRCSECHTFMRRVGIGGHCPSCDESVAISELVGTELIVGS</sequence>
<proteinExistence type="predicted"/>
<dbReference type="AlphaFoldDB" id="A0A0D8FSI7"/>
<accession>A0A0D8FSI7</accession>
<organism evidence="1 2">
    <name type="scientific">Ferrimicrobium acidiphilum DSM 19497</name>
    <dbReference type="NCBI Taxonomy" id="1121877"/>
    <lineage>
        <taxon>Bacteria</taxon>
        <taxon>Bacillati</taxon>
        <taxon>Actinomycetota</taxon>
        <taxon>Acidimicrobiia</taxon>
        <taxon>Acidimicrobiales</taxon>
        <taxon>Acidimicrobiaceae</taxon>
        <taxon>Ferrimicrobium</taxon>
    </lineage>
</organism>
<protein>
    <submittedName>
        <fullName evidence="1">Uncharacterized protein</fullName>
    </submittedName>
</protein>
<reference evidence="1 2" key="1">
    <citation type="submission" date="2015-01" db="EMBL/GenBank/DDBJ databases">
        <title>Draft genome of the acidophilic iron oxidizer Ferrimicrobium acidiphilum strain T23.</title>
        <authorList>
            <person name="Poehlein A."/>
            <person name="Eisen S."/>
            <person name="Schloemann M."/>
            <person name="Johnson B.D."/>
            <person name="Daniel R."/>
            <person name="Muehling M."/>
        </authorList>
    </citation>
    <scope>NUCLEOTIDE SEQUENCE [LARGE SCALE GENOMIC DNA]</scope>
    <source>
        <strain evidence="1 2">T23</strain>
    </source>
</reference>
<dbReference type="EMBL" id="JXUW01000019">
    <property type="protein sequence ID" value="KJE76233.1"/>
    <property type="molecule type" value="Genomic_DNA"/>
</dbReference>
<gene>
    <name evidence="1" type="ORF">FEAC_19680</name>
</gene>